<accession>G1Q9N8</accession>
<dbReference type="InterPro" id="IPR039008">
    <property type="entry name" value="IF_rod_dom"/>
</dbReference>
<evidence type="ECO:0000313" key="7">
    <source>
        <dbReference type="Ensembl" id="ENSMLUP00000020421.1"/>
    </source>
</evidence>
<dbReference type="InParanoid" id="G1Q9N8"/>
<evidence type="ECO:0000256" key="1">
    <source>
        <dbReference type="ARBA" id="ARBA00022553"/>
    </source>
</evidence>
<dbReference type="PROSITE" id="PS51842">
    <property type="entry name" value="IF_ROD_2"/>
    <property type="match status" value="1"/>
</dbReference>
<dbReference type="GO" id="GO:0045104">
    <property type="term" value="P:intermediate filament cytoskeleton organization"/>
    <property type="evidence" value="ECO:0007669"/>
    <property type="project" value="TreeGrafter"/>
</dbReference>
<dbReference type="Gene3D" id="1.20.5.170">
    <property type="match status" value="1"/>
</dbReference>
<evidence type="ECO:0000313" key="8">
    <source>
        <dbReference type="Proteomes" id="UP000001074"/>
    </source>
</evidence>
<dbReference type="HOGENOM" id="CLU_012560_8_1_1"/>
<evidence type="ECO:0000256" key="3">
    <source>
        <dbReference type="ARBA" id="ARBA00022754"/>
    </source>
</evidence>
<dbReference type="SMART" id="SM01391">
    <property type="entry name" value="Filament"/>
    <property type="match status" value="1"/>
</dbReference>
<keyword evidence="4 5" id="KW-0175">Coiled coil</keyword>
<proteinExistence type="predicted"/>
<dbReference type="Proteomes" id="UP000001074">
    <property type="component" value="Unassembled WGS sequence"/>
</dbReference>
<evidence type="ECO:0000256" key="2">
    <source>
        <dbReference type="ARBA" id="ARBA00022744"/>
    </source>
</evidence>
<dbReference type="GO" id="GO:0005198">
    <property type="term" value="F:structural molecule activity"/>
    <property type="evidence" value="ECO:0007669"/>
    <property type="project" value="InterPro"/>
</dbReference>
<name>G1Q9N8_MYOLU</name>
<feature type="coiled-coil region" evidence="5">
    <location>
        <begin position="181"/>
        <end position="219"/>
    </location>
</feature>
<evidence type="ECO:0000259" key="6">
    <source>
        <dbReference type="PROSITE" id="PS51842"/>
    </source>
</evidence>
<dbReference type="PANTHER" id="PTHR23239">
    <property type="entry name" value="INTERMEDIATE FILAMENT"/>
    <property type="match status" value="1"/>
</dbReference>
<reference evidence="7 8" key="1">
    <citation type="journal article" date="2011" name="Nature">
        <title>A high-resolution map of human evolutionary constraint using 29 mammals.</title>
        <authorList>
            <person name="Lindblad-Toh K."/>
            <person name="Garber M."/>
            <person name="Zuk O."/>
            <person name="Lin M.F."/>
            <person name="Parker B.J."/>
            <person name="Washietl S."/>
            <person name="Kheradpour P."/>
            <person name="Ernst J."/>
            <person name="Jordan G."/>
            <person name="Mauceli E."/>
            <person name="Ward L.D."/>
            <person name="Lowe C.B."/>
            <person name="Holloway A.K."/>
            <person name="Clamp M."/>
            <person name="Gnerre S."/>
            <person name="Alfoldi J."/>
            <person name="Beal K."/>
            <person name="Chang J."/>
            <person name="Clawson H."/>
            <person name="Cuff J."/>
            <person name="Di Palma F."/>
            <person name="Fitzgerald S."/>
            <person name="Flicek P."/>
            <person name="Guttman M."/>
            <person name="Hubisz M.J."/>
            <person name="Jaffe D.B."/>
            <person name="Jungreis I."/>
            <person name="Kent W.J."/>
            <person name="Kostka D."/>
            <person name="Lara M."/>
            <person name="Martins A.L."/>
            <person name="Massingham T."/>
            <person name="Moltke I."/>
            <person name="Raney B.J."/>
            <person name="Rasmussen M.D."/>
            <person name="Robinson J."/>
            <person name="Stark A."/>
            <person name="Vilella A.J."/>
            <person name="Wen J."/>
            <person name="Xie X."/>
            <person name="Zody M.C."/>
            <person name="Baldwin J."/>
            <person name="Bloom T."/>
            <person name="Chin C.W."/>
            <person name="Heiman D."/>
            <person name="Nicol R."/>
            <person name="Nusbaum C."/>
            <person name="Young S."/>
            <person name="Wilkinson J."/>
            <person name="Worley K.C."/>
            <person name="Kovar C.L."/>
            <person name="Muzny D.M."/>
            <person name="Gibbs R.A."/>
            <person name="Cree A."/>
            <person name="Dihn H.H."/>
            <person name="Fowler G."/>
            <person name="Jhangiani S."/>
            <person name="Joshi V."/>
            <person name="Lee S."/>
            <person name="Lewis L.R."/>
            <person name="Nazareth L.V."/>
            <person name="Okwuonu G."/>
            <person name="Santibanez J."/>
            <person name="Warren W.C."/>
            <person name="Mardis E.R."/>
            <person name="Weinstock G.M."/>
            <person name="Wilson R.K."/>
            <person name="Delehaunty K."/>
            <person name="Dooling D."/>
            <person name="Fronik C."/>
            <person name="Fulton L."/>
            <person name="Fulton B."/>
            <person name="Graves T."/>
            <person name="Minx P."/>
            <person name="Sodergren E."/>
            <person name="Birney E."/>
            <person name="Margulies E.H."/>
            <person name="Herrero J."/>
            <person name="Green E.D."/>
            <person name="Haussler D."/>
            <person name="Siepel A."/>
            <person name="Goldman N."/>
            <person name="Pollard K.S."/>
            <person name="Pedersen J.S."/>
            <person name="Lander E.S."/>
            <person name="Kellis M."/>
        </authorList>
    </citation>
    <scope>NUCLEOTIDE SEQUENCE [LARGE SCALE GENOMIC DNA]</scope>
</reference>
<dbReference type="Pfam" id="PF00038">
    <property type="entry name" value="Filament"/>
    <property type="match status" value="1"/>
</dbReference>
<keyword evidence="2" id="KW-0416">Keratin</keyword>
<dbReference type="PANTHER" id="PTHR23239:SF349">
    <property type="entry name" value="KERATIN, TYPE I CYTOSKELETAL 18"/>
    <property type="match status" value="1"/>
</dbReference>
<keyword evidence="3" id="KW-0403">Intermediate filament</keyword>
<keyword evidence="8" id="KW-1185">Reference proteome</keyword>
<dbReference type="GO" id="GO:0045095">
    <property type="term" value="C:keratin filament"/>
    <property type="evidence" value="ECO:0007669"/>
    <property type="project" value="TreeGrafter"/>
</dbReference>
<dbReference type="eggNOG" id="ENOG502QUS8">
    <property type="taxonomic scope" value="Eukaryota"/>
</dbReference>
<keyword evidence="1" id="KW-0597">Phosphoprotein</keyword>
<dbReference type="InterPro" id="IPR002957">
    <property type="entry name" value="Keratin_I"/>
</dbReference>
<feature type="coiled-coil region" evidence="5">
    <location>
        <begin position="280"/>
        <end position="307"/>
    </location>
</feature>
<feature type="domain" description="IF rod" evidence="6">
    <location>
        <begin position="71"/>
        <end position="373"/>
    </location>
</feature>
<dbReference type="GeneTree" id="ENSGT00940000153309"/>
<dbReference type="SUPFAM" id="SSF64593">
    <property type="entry name" value="Intermediate filament protein, coiled coil region"/>
    <property type="match status" value="1"/>
</dbReference>
<organism evidence="7 8">
    <name type="scientific">Myotis lucifugus</name>
    <name type="common">Little brown bat</name>
    <dbReference type="NCBI Taxonomy" id="59463"/>
    <lineage>
        <taxon>Eukaryota</taxon>
        <taxon>Metazoa</taxon>
        <taxon>Chordata</taxon>
        <taxon>Craniata</taxon>
        <taxon>Vertebrata</taxon>
        <taxon>Euteleostomi</taxon>
        <taxon>Mammalia</taxon>
        <taxon>Eutheria</taxon>
        <taxon>Laurasiatheria</taxon>
        <taxon>Chiroptera</taxon>
        <taxon>Yangochiroptera</taxon>
        <taxon>Vespertilionidae</taxon>
        <taxon>Myotis</taxon>
    </lineage>
</organism>
<dbReference type="PRINTS" id="PR01248">
    <property type="entry name" value="TYPE1KERATIN"/>
</dbReference>
<sequence>MSFSTCSSFSTNYWTLSSVQLEPSHQAQPASSLSSVYAGAGGSGSQISVSHSTSMWGGDVRDLECIGVIQSEKESMQLNDCPVSQLERWRSLKAEYQRLESKIWEHLEKKGPQVRAWGHYFKTIEDPKAQIFASSVDKAHITLHIDNAHLAADDFRLKYEMELAMNWSMESDINGLQRQCQYQLETEIEALKEQLLFMKKNHEEEVNGLQNQIDNGLTMELDAPKSQDLSKIMADTWAQYEELAQKNQEDPDKCWSQLIEASTTVVTSQATDIGAAEMIVKELRHMVQSLEVDLDSIRNLKTSLENSLREVETGYAMQMQLTGILLQLESDLAQPGAEGQHQAQEYEALLNKVKLEAESTTDQRLLKEEEDFGLGDALDNSNSIQIQKTSTHRIVGGKVVSEVKNTKVLRC</sequence>
<evidence type="ECO:0000256" key="4">
    <source>
        <dbReference type="ARBA" id="ARBA00023054"/>
    </source>
</evidence>
<dbReference type="Gene3D" id="1.20.5.1160">
    <property type="entry name" value="Vasodilator-stimulated phosphoprotein"/>
    <property type="match status" value="1"/>
</dbReference>
<dbReference type="Ensembl" id="ENSMLUT00000024871.1">
    <property type="protein sequence ID" value="ENSMLUP00000020421.1"/>
    <property type="gene ID" value="ENSMLUG00000026215.1"/>
</dbReference>
<dbReference type="Gene3D" id="1.20.5.500">
    <property type="entry name" value="Single helix bin"/>
    <property type="match status" value="1"/>
</dbReference>
<evidence type="ECO:0000256" key="5">
    <source>
        <dbReference type="SAM" id="Coils"/>
    </source>
</evidence>
<reference evidence="7" key="3">
    <citation type="submission" date="2025-09" db="UniProtKB">
        <authorList>
            <consortium name="Ensembl"/>
        </authorList>
    </citation>
    <scope>IDENTIFICATION</scope>
</reference>
<reference evidence="7" key="2">
    <citation type="submission" date="2025-08" db="UniProtKB">
        <authorList>
            <consortium name="Ensembl"/>
        </authorList>
    </citation>
    <scope>IDENTIFICATION</scope>
</reference>
<dbReference type="AlphaFoldDB" id="G1Q9N8"/>
<protein>
    <recommendedName>
        <fullName evidence="6">IF rod domain-containing protein</fullName>
    </recommendedName>
</protein>
<dbReference type="STRING" id="59463.ENSMLUP00000020421"/>
<dbReference type="EMBL" id="AAPE02001903">
    <property type="status" value="NOT_ANNOTATED_CDS"/>
    <property type="molecule type" value="Genomic_DNA"/>
</dbReference>